<proteinExistence type="inferred from homology"/>
<keyword evidence="10" id="KW-1185">Reference proteome</keyword>
<dbReference type="InterPro" id="IPR051639">
    <property type="entry name" value="BCD1"/>
</dbReference>
<dbReference type="EMBL" id="CATNWA010011919">
    <property type="protein sequence ID" value="CAI9562533.1"/>
    <property type="molecule type" value="Genomic_DNA"/>
</dbReference>
<protein>
    <recommendedName>
        <fullName evidence="8">HIT-type domain-containing protein</fullName>
    </recommendedName>
</protein>
<evidence type="ECO:0000313" key="10">
    <source>
        <dbReference type="Proteomes" id="UP001162483"/>
    </source>
</evidence>
<evidence type="ECO:0000256" key="1">
    <source>
        <dbReference type="ARBA" id="ARBA00022553"/>
    </source>
</evidence>
<accession>A0ABN9CT03</accession>
<dbReference type="Gene3D" id="3.30.60.190">
    <property type="match status" value="1"/>
</dbReference>
<sequence length="151" mass="17325">MDSLLLPEAPGLDDEPEVTLQPKRKMSLCSCETCGSEEAKYKCPRCMKYSCSLPCVKKHKVDSECNGVRDKTAFVPLNKFSDIDLLSDYRFLEDAGRVSDRSSRDSTLPRNTTNKYLNFLKNRARKHDIDLKIFPIGFSKRRANSTFYNKK</sequence>
<dbReference type="CDD" id="cd23023">
    <property type="entry name" value="zf-HIT_BCD1"/>
    <property type="match status" value="1"/>
</dbReference>
<dbReference type="PANTHER" id="PTHR13483">
    <property type="entry name" value="BOX C_D SNORNA PROTEIN 1-RELATED"/>
    <property type="match status" value="1"/>
</dbReference>
<reference evidence="9" key="1">
    <citation type="submission" date="2023-05" db="EMBL/GenBank/DDBJ databases">
        <authorList>
            <person name="Stuckert A."/>
        </authorList>
    </citation>
    <scope>NUCLEOTIDE SEQUENCE</scope>
</reference>
<evidence type="ECO:0000259" key="8">
    <source>
        <dbReference type="PROSITE" id="PS51083"/>
    </source>
</evidence>
<evidence type="ECO:0000256" key="5">
    <source>
        <dbReference type="ARBA" id="ARBA00049598"/>
    </source>
</evidence>
<evidence type="ECO:0000313" key="9">
    <source>
        <dbReference type="EMBL" id="CAI9562533.1"/>
    </source>
</evidence>
<feature type="domain" description="HIT-type" evidence="8">
    <location>
        <begin position="31"/>
        <end position="65"/>
    </location>
</feature>
<comment type="caution">
    <text evidence="9">The sequence shown here is derived from an EMBL/GenBank/DDBJ whole genome shotgun (WGS) entry which is preliminary data.</text>
</comment>
<comment type="similarity">
    <text evidence="6">Belongs to the BCD1 family.</text>
</comment>
<comment type="function">
    <text evidence="5">Required for box C/D snoRNAs accumulation involved in snoRNA processing, snoRNA transport to the nucleolus and ribosome biogenesis.</text>
</comment>
<dbReference type="Pfam" id="PF04438">
    <property type="entry name" value="zf-HIT"/>
    <property type="match status" value="1"/>
</dbReference>
<evidence type="ECO:0000256" key="3">
    <source>
        <dbReference type="ARBA" id="ARBA00022771"/>
    </source>
</evidence>
<dbReference type="InterPro" id="IPR057721">
    <property type="entry name" value="BCD1_alpha/beta"/>
</dbReference>
<keyword evidence="4" id="KW-0862">Zinc</keyword>
<evidence type="ECO:0000256" key="7">
    <source>
        <dbReference type="PROSITE-ProRule" id="PRU00453"/>
    </source>
</evidence>
<dbReference type="PANTHER" id="PTHR13483:SF3">
    <property type="entry name" value="BOX C_D SNORNA PROTEIN 1"/>
    <property type="match status" value="1"/>
</dbReference>
<evidence type="ECO:0000256" key="2">
    <source>
        <dbReference type="ARBA" id="ARBA00022723"/>
    </source>
</evidence>
<dbReference type="Pfam" id="PF25790">
    <property type="entry name" value="BCD1"/>
    <property type="match status" value="1"/>
</dbReference>
<name>A0ABN9CT03_9NEOB</name>
<keyword evidence="2" id="KW-0479">Metal-binding</keyword>
<evidence type="ECO:0000256" key="6">
    <source>
        <dbReference type="ARBA" id="ARBA00049654"/>
    </source>
</evidence>
<gene>
    <name evidence="9" type="ORF">SPARVUS_LOCUS5628463</name>
</gene>
<dbReference type="SUPFAM" id="SSF144232">
    <property type="entry name" value="HIT/MYND zinc finger-like"/>
    <property type="match status" value="1"/>
</dbReference>
<keyword evidence="1" id="KW-0597">Phosphoprotein</keyword>
<evidence type="ECO:0000256" key="4">
    <source>
        <dbReference type="ARBA" id="ARBA00022833"/>
    </source>
</evidence>
<keyword evidence="3 7" id="KW-0863">Zinc-finger</keyword>
<organism evidence="9 10">
    <name type="scientific">Staurois parvus</name>
    <dbReference type="NCBI Taxonomy" id="386267"/>
    <lineage>
        <taxon>Eukaryota</taxon>
        <taxon>Metazoa</taxon>
        <taxon>Chordata</taxon>
        <taxon>Craniata</taxon>
        <taxon>Vertebrata</taxon>
        <taxon>Euteleostomi</taxon>
        <taxon>Amphibia</taxon>
        <taxon>Batrachia</taxon>
        <taxon>Anura</taxon>
        <taxon>Neobatrachia</taxon>
        <taxon>Ranoidea</taxon>
        <taxon>Ranidae</taxon>
        <taxon>Staurois</taxon>
    </lineage>
</organism>
<dbReference type="Proteomes" id="UP001162483">
    <property type="component" value="Unassembled WGS sequence"/>
</dbReference>
<dbReference type="InterPro" id="IPR007529">
    <property type="entry name" value="Znf_HIT"/>
</dbReference>
<dbReference type="PROSITE" id="PS51083">
    <property type="entry name" value="ZF_HIT"/>
    <property type="match status" value="1"/>
</dbReference>